<dbReference type="GO" id="GO:0006351">
    <property type="term" value="P:DNA-templated transcription"/>
    <property type="evidence" value="ECO:0007669"/>
    <property type="project" value="InterPro"/>
</dbReference>
<dbReference type="SMART" id="SM00906">
    <property type="entry name" value="Fungal_trans"/>
    <property type="match status" value="1"/>
</dbReference>
<dbReference type="InterPro" id="IPR036864">
    <property type="entry name" value="Zn2-C6_fun-type_DNA-bd_sf"/>
</dbReference>
<keyword evidence="3" id="KW-0805">Transcription regulation</keyword>
<proteinExistence type="predicted"/>
<evidence type="ECO:0000256" key="3">
    <source>
        <dbReference type="ARBA" id="ARBA00023015"/>
    </source>
</evidence>
<keyword evidence="4" id="KW-0238">DNA-binding</keyword>
<dbReference type="GO" id="GO:0000978">
    <property type="term" value="F:RNA polymerase II cis-regulatory region sequence-specific DNA binding"/>
    <property type="evidence" value="ECO:0007669"/>
    <property type="project" value="TreeGrafter"/>
</dbReference>
<protein>
    <recommendedName>
        <fullName evidence="7">Zn(2)-C6 fungal-type domain-containing protein</fullName>
    </recommendedName>
</protein>
<dbReference type="OrthoDB" id="5414787at2759"/>
<organism evidence="8 9">
    <name type="scientific">Ascochyta lentis</name>
    <dbReference type="NCBI Taxonomy" id="205686"/>
    <lineage>
        <taxon>Eukaryota</taxon>
        <taxon>Fungi</taxon>
        <taxon>Dikarya</taxon>
        <taxon>Ascomycota</taxon>
        <taxon>Pezizomycotina</taxon>
        <taxon>Dothideomycetes</taxon>
        <taxon>Pleosporomycetidae</taxon>
        <taxon>Pleosporales</taxon>
        <taxon>Pleosporineae</taxon>
        <taxon>Didymellaceae</taxon>
        <taxon>Ascochyta</taxon>
    </lineage>
</organism>
<dbReference type="PANTHER" id="PTHR31944">
    <property type="entry name" value="HEME-RESPONSIVE ZINC FINGER TRANSCRIPTION FACTOR HAP1"/>
    <property type="match status" value="1"/>
</dbReference>
<dbReference type="Pfam" id="PF04082">
    <property type="entry name" value="Fungal_trans"/>
    <property type="match status" value="1"/>
</dbReference>
<evidence type="ECO:0000256" key="1">
    <source>
        <dbReference type="ARBA" id="ARBA00022723"/>
    </source>
</evidence>
<dbReference type="PROSITE" id="PS50048">
    <property type="entry name" value="ZN2_CY6_FUNGAL_2"/>
    <property type="match status" value="1"/>
</dbReference>
<reference evidence="8" key="1">
    <citation type="submission" date="2018-12" db="EMBL/GenBank/DDBJ databases">
        <authorList>
            <person name="Syme R.A."/>
            <person name="Farfan-Caceres L."/>
            <person name="Lichtenzveig J."/>
        </authorList>
    </citation>
    <scope>NUCLEOTIDE SEQUENCE</scope>
    <source>
        <strain evidence="8">Al4</strain>
    </source>
</reference>
<evidence type="ECO:0000256" key="6">
    <source>
        <dbReference type="ARBA" id="ARBA00023242"/>
    </source>
</evidence>
<dbReference type="SUPFAM" id="SSF57701">
    <property type="entry name" value="Zn2/Cys6 DNA-binding domain"/>
    <property type="match status" value="1"/>
</dbReference>
<keyword evidence="2" id="KW-0862">Zinc</keyword>
<keyword evidence="1" id="KW-0479">Metal-binding</keyword>
<evidence type="ECO:0000256" key="4">
    <source>
        <dbReference type="ARBA" id="ARBA00023125"/>
    </source>
</evidence>
<dbReference type="EMBL" id="RZGK01000014">
    <property type="protein sequence ID" value="KAF9693955.1"/>
    <property type="molecule type" value="Genomic_DNA"/>
</dbReference>
<evidence type="ECO:0000313" key="9">
    <source>
        <dbReference type="Proteomes" id="UP000651452"/>
    </source>
</evidence>
<accession>A0A8H7MGI5</accession>
<reference evidence="8" key="2">
    <citation type="submission" date="2020-09" db="EMBL/GenBank/DDBJ databases">
        <title>Reference genome assembly for Australian Ascochyta lentis isolate Al4.</title>
        <authorList>
            <person name="Lee R.C."/>
            <person name="Farfan-Caceres L.M."/>
            <person name="Debler J.W."/>
            <person name="Williams A.H."/>
            <person name="Henares B.M."/>
        </authorList>
    </citation>
    <scope>NUCLEOTIDE SEQUENCE</scope>
    <source>
        <strain evidence="8">Al4</strain>
    </source>
</reference>
<evidence type="ECO:0000313" key="8">
    <source>
        <dbReference type="EMBL" id="KAF9693955.1"/>
    </source>
</evidence>
<dbReference type="CDD" id="cd12148">
    <property type="entry name" value="fungal_TF_MHR"/>
    <property type="match status" value="1"/>
</dbReference>
<keyword evidence="5" id="KW-0804">Transcription</keyword>
<dbReference type="SMART" id="SM00066">
    <property type="entry name" value="GAL4"/>
    <property type="match status" value="1"/>
</dbReference>
<keyword evidence="6" id="KW-0539">Nucleus</keyword>
<keyword evidence="9" id="KW-1185">Reference proteome</keyword>
<comment type="caution">
    <text evidence="8">The sequence shown here is derived from an EMBL/GenBank/DDBJ whole genome shotgun (WGS) entry which is preliminary data.</text>
</comment>
<dbReference type="InterPro" id="IPR001138">
    <property type="entry name" value="Zn2Cys6_DnaBD"/>
</dbReference>
<gene>
    <name evidence="8" type="ORF">EKO04_008068</name>
</gene>
<dbReference type="GO" id="GO:0001228">
    <property type="term" value="F:DNA-binding transcription activator activity, RNA polymerase II-specific"/>
    <property type="evidence" value="ECO:0007669"/>
    <property type="project" value="TreeGrafter"/>
</dbReference>
<evidence type="ECO:0000259" key="7">
    <source>
        <dbReference type="PROSITE" id="PS50048"/>
    </source>
</evidence>
<sequence>MDELNPRKRPRPVVSCMRCRDKKLKCDRAAPCENCIKAQTSDSCTYQRNNSATLKEGMPVSAVATSAVEDLQLRLARVEELLGIQSSKSFGPTEDAKPQAIGTVVVKGNRSIFHGQNDRTTLLNQFLEVKEFINELSNDKQIQASAKQIKFLQNKCRSKIGSPDTHVGSDFSMALLKLREFLPPKPYCDRLVEIYFQHFERTFRVLHVPTFMRRYGQIWTNDHANICSSSSVIPELTAVMTMAYHMDDAQQQDDGRTHRTYLKGPAMDLIHAWLDELGRKQRTEISTLQVEVLLLLSKSLRGLQPEKLWSSTGALVRSAMVMGLNVNPANISGITPYNAEIRRRTWATILEMDLQASMFCGMPLVVPELNPGSLVPSNLNDVDFDEFSGTLPASQPMHTYTDNLYQVVLASSLQQRIKALHIIQHSTPDVQEGIVLGRKAEECLSQKPQAVTLHNGNDPSDGGSLLHRVLLDLYMRRPILRLYNALLLGQQQNNPALAKIRKLCLKSSQIILSYQDLYTIPALATVTSSPYAHQNFFYQCCKMDVLWAALTLCEQVKRYYELDPAKAGYDSLPLVRPVESTITHLIDRIGQKGSDLKDIVFLAIVLQSVQLGENLPDRSQLLQQAAKRTLAMCREQLLQPLVANQLSPTAEPIKRPSIEATPVQSSMSNTLTPPISNPRLTPISMAETVFPMNLPASSEQWFGDLSDLAVEYNTFQAGVFDANDPLNFGIAQNWNWGHMWQ</sequence>
<dbReference type="Pfam" id="PF00172">
    <property type="entry name" value="Zn_clus"/>
    <property type="match status" value="1"/>
</dbReference>
<dbReference type="GO" id="GO:0008270">
    <property type="term" value="F:zinc ion binding"/>
    <property type="evidence" value="ECO:0007669"/>
    <property type="project" value="InterPro"/>
</dbReference>
<dbReference type="GO" id="GO:0005634">
    <property type="term" value="C:nucleus"/>
    <property type="evidence" value="ECO:0007669"/>
    <property type="project" value="TreeGrafter"/>
</dbReference>
<dbReference type="InterPro" id="IPR051430">
    <property type="entry name" value="Fungal_TF_Env_Response"/>
</dbReference>
<dbReference type="InterPro" id="IPR007219">
    <property type="entry name" value="XnlR_reg_dom"/>
</dbReference>
<dbReference type="AlphaFoldDB" id="A0A8H7MGI5"/>
<evidence type="ECO:0000256" key="2">
    <source>
        <dbReference type="ARBA" id="ARBA00022833"/>
    </source>
</evidence>
<name>A0A8H7MGI5_9PLEO</name>
<dbReference type="Proteomes" id="UP000651452">
    <property type="component" value="Unassembled WGS sequence"/>
</dbReference>
<dbReference type="PANTHER" id="PTHR31944:SF131">
    <property type="entry name" value="HEME-RESPONSIVE ZINC FINGER TRANSCRIPTION FACTOR HAP1"/>
    <property type="match status" value="1"/>
</dbReference>
<dbReference type="PROSITE" id="PS00463">
    <property type="entry name" value="ZN2_CY6_FUNGAL_1"/>
    <property type="match status" value="1"/>
</dbReference>
<dbReference type="Gene3D" id="4.10.240.10">
    <property type="entry name" value="Zn(2)-C6 fungal-type DNA-binding domain"/>
    <property type="match status" value="1"/>
</dbReference>
<evidence type="ECO:0000256" key="5">
    <source>
        <dbReference type="ARBA" id="ARBA00023163"/>
    </source>
</evidence>
<dbReference type="CDD" id="cd00067">
    <property type="entry name" value="GAL4"/>
    <property type="match status" value="1"/>
</dbReference>
<feature type="domain" description="Zn(2)-C6 fungal-type" evidence="7">
    <location>
        <begin position="15"/>
        <end position="46"/>
    </location>
</feature>